<protein>
    <recommendedName>
        <fullName evidence="2">non-specific serine/threonine protein kinase</fullName>
        <ecNumber evidence="2">2.7.11.1</ecNumber>
    </recommendedName>
</protein>
<dbReference type="SUPFAM" id="SSF56112">
    <property type="entry name" value="Protein kinase-like (PK-like)"/>
    <property type="match status" value="1"/>
</dbReference>
<keyword evidence="7 20" id="KW-0732">Signal</keyword>
<keyword evidence="3" id="KW-1003">Cell membrane</keyword>
<comment type="catalytic activity">
    <reaction evidence="17">
        <text>L-seryl-[protein] + ATP = O-phospho-L-seryl-[protein] + ADP + H(+)</text>
        <dbReference type="Rhea" id="RHEA:17989"/>
        <dbReference type="Rhea" id="RHEA-COMP:9863"/>
        <dbReference type="Rhea" id="RHEA-COMP:11604"/>
        <dbReference type="ChEBI" id="CHEBI:15378"/>
        <dbReference type="ChEBI" id="CHEBI:29999"/>
        <dbReference type="ChEBI" id="CHEBI:30616"/>
        <dbReference type="ChEBI" id="CHEBI:83421"/>
        <dbReference type="ChEBI" id="CHEBI:456216"/>
        <dbReference type="EC" id="2.7.11.1"/>
    </reaction>
</comment>
<proteinExistence type="evidence at transcript level"/>
<reference evidence="23" key="1">
    <citation type="journal article" date="2018" name="Plant Biotechnol. (Sheffield)">
        <title>The grapevine (Vitis vinifera) LysM receptor kinases VvLYK1-1 and VvLYK1-2 mediate chitooligosaccharide-triggered immunity.</title>
        <authorList>
            <person name="Brule D."/>
            <person name="Villano C."/>
            <person name="Davies L.J."/>
            <person name="Trda L."/>
            <person name="Claverie J."/>
            <person name="Heloir M.-C."/>
            <person name="Chiltz A."/>
            <person name="Adrian M."/>
            <person name="Darblade B."/>
            <person name="Tornero P."/>
            <person name="Stransfeld L."/>
            <person name="Boutrot F."/>
            <person name="Zipfel C."/>
            <person name="Dry I.B."/>
            <person name="Poinssot B."/>
        </authorList>
    </citation>
    <scope>NUCLEOTIDE SEQUENCE</scope>
</reference>
<feature type="signal peptide" evidence="20">
    <location>
        <begin position="1"/>
        <end position="27"/>
    </location>
</feature>
<evidence type="ECO:0000256" key="2">
    <source>
        <dbReference type="ARBA" id="ARBA00012513"/>
    </source>
</evidence>
<evidence type="ECO:0000256" key="19">
    <source>
        <dbReference type="SAM" id="Phobius"/>
    </source>
</evidence>
<evidence type="ECO:0000256" key="3">
    <source>
        <dbReference type="ARBA" id="ARBA00022475"/>
    </source>
</evidence>
<comment type="catalytic activity">
    <reaction evidence="16">
        <text>L-threonyl-[protein] + ATP = O-phospho-L-threonyl-[protein] + ADP + H(+)</text>
        <dbReference type="Rhea" id="RHEA:46608"/>
        <dbReference type="Rhea" id="RHEA-COMP:11060"/>
        <dbReference type="Rhea" id="RHEA-COMP:11605"/>
        <dbReference type="ChEBI" id="CHEBI:15378"/>
        <dbReference type="ChEBI" id="CHEBI:30013"/>
        <dbReference type="ChEBI" id="CHEBI:30616"/>
        <dbReference type="ChEBI" id="CHEBI:61977"/>
        <dbReference type="ChEBI" id="CHEBI:456216"/>
        <dbReference type="EC" id="2.7.11.1"/>
    </reaction>
</comment>
<dbReference type="GO" id="GO:0004674">
    <property type="term" value="F:protein serine/threonine kinase activity"/>
    <property type="evidence" value="ECO:0007669"/>
    <property type="project" value="UniProtKB-KW"/>
</dbReference>
<dbReference type="Pfam" id="PF07714">
    <property type="entry name" value="PK_Tyr_Ser-Thr"/>
    <property type="match status" value="1"/>
</dbReference>
<dbReference type="PROSITE" id="PS51782">
    <property type="entry name" value="LYSM"/>
    <property type="match status" value="2"/>
</dbReference>
<dbReference type="PROSITE" id="PS00108">
    <property type="entry name" value="PROTEIN_KINASE_ST"/>
    <property type="match status" value="1"/>
</dbReference>
<dbReference type="Gene3D" id="1.10.510.10">
    <property type="entry name" value="Transferase(Phosphotransferase) domain 1"/>
    <property type="match status" value="1"/>
</dbReference>
<keyword evidence="5" id="KW-0808">Transferase</keyword>
<keyword evidence="10 18" id="KW-0067">ATP-binding</keyword>
<dbReference type="EC" id="2.7.11.1" evidence="2"/>
<dbReference type="FunFam" id="1.10.510.10:FF:000468">
    <property type="entry name" value="PTI1-like tyrosine-protein kinase 3"/>
    <property type="match status" value="1"/>
</dbReference>
<comment type="subcellular location">
    <subcellularLocation>
        <location evidence="1">Cell membrane</location>
        <topology evidence="1">Single-pass membrane protein</topology>
    </subcellularLocation>
</comment>
<feature type="domain" description="Protein kinase" evidence="21">
    <location>
        <begin position="322"/>
        <end position="596"/>
    </location>
</feature>
<evidence type="ECO:0000256" key="9">
    <source>
        <dbReference type="ARBA" id="ARBA00022777"/>
    </source>
</evidence>
<dbReference type="ExpressionAtlas" id="A0A2S1TYF9">
    <property type="expression patterns" value="baseline"/>
</dbReference>
<evidence type="ECO:0000259" key="22">
    <source>
        <dbReference type="PROSITE" id="PS51782"/>
    </source>
</evidence>
<evidence type="ECO:0000256" key="13">
    <source>
        <dbReference type="ARBA" id="ARBA00023157"/>
    </source>
</evidence>
<evidence type="ECO:0000256" key="20">
    <source>
        <dbReference type="SAM" id="SignalP"/>
    </source>
</evidence>
<feature type="domain" description="LysM" evidence="22">
    <location>
        <begin position="164"/>
        <end position="207"/>
    </location>
</feature>
<dbReference type="Pfam" id="PF01476">
    <property type="entry name" value="LysM"/>
    <property type="match status" value="1"/>
</dbReference>
<evidence type="ECO:0000256" key="1">
    <source>
        <dbReference type="ARBA" id="ARBA00004162"/>
    </source>
</evidence>
<dbReference type="EMBL" id="MF177034">
    <property type="protein sequence ID" value="AWI66669.1"/>
    <property type="molecule type" value="mRNA"/>
</dbReference>
<dbReference type="GO" id="GO:0005524">
    <property type="term" value="F:ATP binding"/>
    <property type="evidence" value="ECO:0007669"/>
    <property type="project" value="UniProtKB-UniRule"/>
</dbReference>
<dbReference type="FunFam" id="3.30.200.20:FF:000468">
    <property type="entry name" value="LysM receptor kinase 2"/>
    <property type="match status" value="1"/>
</dbReference>
<name>A0A2S1TYF9_VITVI</name>
<evidence type="ECO:0000256" key="14">
    <source>
        <dbReference type="ARBA" id="ARBA00023170"/>
    </source>
</evidence>
<evidence type="ECO:0000256" key="7">
    <source>
        <dbReference type="ARBA" id="ARBA00022729"/>
    </source>
</evidence>
<keyword evidence="4" id="KW-0723">Serine/threonine-protein kinase</keyword>
<evidence type="ECO:0000256" key="11">
    <source>
        <dbReference type="ARBA" id="ARBA00022989"/>
    </source>
</evidence>
<evidence type="ECO:0000256" key="18">
    <source>
        <dbReference type="PROSITE-ProRule" id="PRU10141"/>
    </source>
</evidence>
<dbReference type="Gene3D" id="3.30.200.20">
    <property type="entry name" value="Phosphorylase Kinase, domain 1"/>
    <property type="match status" value="1"/>
</dbReference>
<dbReference type="InterPro" id="IPR036779">
    <property type="entry name" value="LysM_dom_sf"/>
</dbReference>
<gene>
    <name evidence="23" type="primary">LYK1-3</name>
</gene>
<dbReference type="InterPro" id="IPR011009">
    <property type="entry name" value="Kinase-like_dom_sf"/>
</dbReference>
<evidence type="ECO:0000256" key="8">
    <source>
        <dbReference type="ARBA" id="ARBA00022741"/>
    </source>
</evidence>
<feature type="transmembrane region" description="Helical" evidence="19">
    <location>
        <begin position="374"/>
        <end position="393"/>
    </location>
</feature>
<dbReference type="GO" id="GO:0045087">
    <property type="term" value="P:innate immune response"/>
    <property type="evidence" value="ECO:0007669"/>
    <property type="project" value="InterPro"/>
</dbReference>
<evidence type="ECO:0000259" key="21">
    <source>
        <dbReference type="PROSITE" id="PS50011"/>
    </source>
</evidence>
<dbReference type="InterPro" id="IPR044812">
    <property type="entry name" value="CERK1/LYK3-like"/>
</dbReference>
<dbReference type="GO" id="GO:0019199">
    <property type="term" value="F:transmembrane receptor protein kinase activity"/>
    <property type="evidence" value="ECO:0007669"/>
    <property type="project" value="InterPro"/>
</dbReference>
<evidence type="ECO:0000256" key="12">
    <source>
        <dbReference type="ARBA" id="ARBA00023136"/>
    </source>
</evidence>
<organism evidence="23">
    <name type="scientific">Vitis vinifera</name>
    <name type="common">Grape</name>
    <dbReference type="NCBI Taxonomy" id="29760"/>
    <lineage>
        <taxon>Eukaryota</taxon>
        <taxon>Viridiplantae</taxon>
        <taxon>Streptophyta</taxon>
        <taxon>Embryophyta</taxon>
        <taxon>Tracheophyta</taxon>
        <taxon>Spermatophyta</taxon>
        <taxon>Magnoliopsida</taxon>
        <taxon>eudicotyledons</taxon>
        <taxon>Gunneridae</taxon>
        <taxon>Pentapetalae</taxon>
        <taxon>rosids</taxon>
        <taxon>Vitales</taxon>
        <taxon>Vitaceae</taxon>
        <taxon>Viteae</taxon>
        <taxon>Vitis</taxon>
    </lineage>
</organism>
<dbReference type="PROSITE" id="PS00107">
    <property type="entry name" value="PROTEIN_KINASE_ATP"/>
    <property type="match status" value="1"/>
</dbReference>
<dbReference type="PANTHER" id="PTHR46204:SF2">
    <property type="entry name" value="CHITIN ELICITOR RECEPTOR KINASE 1"/>
    <property type="match status" value="1"/>
</dbReference>
<keyword evidence="15" id="KW-0325">Glycoprotein</keyword>
<evidence type="ECO:0000256" key="4">
    <source>
        <dbReference type="ARBA" id="ARBA00022527"/>
    </source>
</evidence>
<feature type="domain" description="LysM" evidence="22">
    <location>
        <begin position="38"/>
        <end position="83"/>
    </location>
</feature>
<dbReference type="PANTHER" id="PTHR46204">
    <property type="entry name" value="CHITIN ELICITOR RECEPTOR KINASE 1-RELATED"/>
    <property type="match status" value="1"/>
</dbReference>
<dbReference type="Pfam" id="PF23577">
    <property type="entry name" value="LysM_RLK"/>
    <property type="match status" value="1"/>
</dbReference>
<dbReference type="GO" id="GO:0005886">
    <property type="term" value="C:plasma membrane"/>
    <property type="evidence" value="ECO:0007669"/>
    <property type="project" value="UniProtKB-SubCell"/>
</dbReference>
<dbReference type="AlphaFoldDB" id="A0A2S1TYF9"/>
<evidence type="ECO:0000256" key="17">
    <source>
        <dbReference type="ARBA" id="ARBA00048679"/>
    </source>
</evidence>
<sequence>MLVFRISRFELMLVFSVLIFLSIGVESKCSRGCDLALASYNIWNGTTLSFIATAFSTSISEIQSFNPQINDIDLIIVDTRLNIPFSCSCIDGEFLGHTFFYSVDSNDTYNIIARTYYANLTTVEWLERFNRYEATEIPVNALINVTVNCSCGNSRVSKKYGLFVTYPLQPGESLSSIANESGLPSKLLQDYNPGVDFSLGSGLVFIPGKDQNGSYPPLKLSQNGISVGVIAGISVAGVAGSLLLAFVLYAGIYKRKMGKAPLLPAAFEDQHMQPGQGYGSTLEKTSDSVALVAAVSLELVGITADKSVEFTYEELAKATNNFSAASKIGQGGFALVYYAELQGQKAAIKKMDMQASKEFLAELKVLTHVHHFNLVRLIGYCVTGSLFIVYEYIENGNLSQHLRGSGNDPLPWSTRVQIALDAARGLEYIHEHTVPVYVHRDIKSANILIDKNLRAKVADFGLTKLTVAGSSSLPTRLVGTFGYMPPEYAQFGEVTPKIDVYAFGVVLYELISAKEAIIKTNGSTTTEARGLVALFENVLSWPDLREDFCELIDHRLGNDYPLDFIWKMAQLAKACTQEDPQLRPSMQSVVVALMTLSSSTEDWDVRSVYENKALVNLMSGR</sequence>
<dbReference type="Gene3D" id="3.10.350.10">
    <property type="entry name" value="LysM domain"/>
    <property type="match status" value="1"/>
</dbReference>
<dbReference type="SMART" id="SM00257">
    <property type="entry name" value="LysM"/>
    <property type="match status" value="3"/>
</dbReference>
<evidence type="ECO:0000256" key="15">
    <source>
        <dbReference type="ARBA" id="ARBA00023180"/>
    </source>
</evidence>
<accession>A0A2S1TYF9</accession>
<keyword evidence="6 19" id="KW-0812">Transmembrane</keyword>
<dbReference type="SMART" id="SM00220">
    <property type="entry name" value="S_TKc"/>
    <property type="match status" value="1"/>
</dbReference>
<feature type="binding site" evidence="18">
    <location>
        <position position="350"/>
    </location>
    <ligand>
        <name>ATP</name>
        <dbReference type="ChEBI" id="CHEBI:30616"/>
    </ligand>
</feature>
<evidence type="ECO:0000256" key="10">
    <source>
        <dbReference type="ARBA" id="ARBA00022840"/>
    </source>
</evidence>
<keyword evidence="12 19" id="KW-0472">Membrane</keyword>
<evidence type="ECO:0000256" key="16">
    <source>
        <dbReference type="ARBA" id="ARBA00047899"/>
    </source>
</evidence>
<keyword evidence="13" id="KW-1015">Disulfide bond</keyword>
<keyword evidence="14 23" id="KW-0675">Receptor</keyword>
<evidence type="ECO:0000313" key="23">
    <source>
        <dbReference type="EMBL" id="AWI66669.1"/>
    </source>
</evidence>
<feature type="chain" id="PRO_5015459310" description="non-specific serine/threonine protein kinase" evidence="20">
    <location>
        <begin position="28"/>
        <end position="621"/>
    </location>
</feature>
<evidence type="ECO:0000256" key="5">
    <source>
        <dbReference type="ARBA" id="ARBA00022679"/>
    </source>
</evidence>
<dbReference type="InterPro" id="IPR001245">
    <property type="entry name" value="Ser-Thr/Tyr_kinase_cat_dom"/>
</dbReference>
<keyword evidence="11 19" id="KW-1133">Transmembrane helix</keyword>
<dbReference type="GO" id="GO:0009617">
    <property type="term" value="P:response to bacterium"/>
    <property type="evidence" value="ECO:0007669"/>
    <property type="project" value="UniProtKB-ARBA"/>
</dbReference>
<dbReference type="InterPro" id="IPR057097">
    <property type="entry name" value="LysM_RLK3/10"/>
</dbReference>
<feature type="transmembrane region" description="Helical" evidence="19">
    <location>
        <begin position="225"/>
        <end position="249"/>
    </location>
</feature>
<keyword evidence="9 23" id="KW-0418">Kinase</keyword>
<dbReference type="InterPro" id="IPR017441">
    <property type="entry name" value="Protein_kinase_ATP_BS"/>
</dbReference>
<keyword evidence="8 18" id="KW-0547">Nucleotide-binding</keyword>
<evidence type="ECO:0000256" key="6">
    <source>
        <dbReference type="ARBA" id="ARBA00022692"/>
    </source>
</evidence>
<dbReference type="InterPro" id="IPR000719">
    <property type="entry name" value="Prot_kinase_dom"/>
</dbReference>
<dbReference type="InterPro" id="IPR008271">
    <property type="entry name" value="Ser/Thr_kinase_AS"/>
</dbReference>
<dbReference type="PROSITE" id="PS50011">
    <property type="entry name" value="PROTEIN_KINASE_DOM"/>
    <property type="match status" value="1"/>
</dbReference>
<dbReference type="InterPro" id="IPR018392">
    <property type="entry name" value="LysM"/>
</dbReference>